<proteinExistence type="inferred from homology"/>
<reference evidence="14" key="1">
    <citation type="submission" date="2018-02" db="EMBL/GenBank/DDBJ databases">
        <authorList>
            <person name="Clavel T."/>
            <person name="Strowig T."/>
        </authorList>
    </citation>
    <scope>NUCLEOTIDE SEQUENCE [LARGE SCALE GENOMIC DNA]</scope>
    <source>
        <strain evidence="14">DSM 100764</strain>
    </source>
</reference>
<dbReference type="Gene3D" id="3.40.50.300">
    <property type="entry name" value="P-loop containing nucleotide triphosphate hydrolases"/>
    <property type="match status" value="1"/>
</dbReference>
<keyword evidence="7 10" id="KW-0862">Zinc</keyword>
<sequence length="312" mass="33808">MTGTVIRNTGSFYTVATDDGCEVQAKIKGNFRLKGIRTTNPVAVGDRVELDGDAGAMPFITAIMPRKNYIIRRASNLSKEAHIIAANVDEAFLVATLYHPVTSTTFIDRFLATAEAYAVPATLVINKVDLCHYDAEREEYLEAVSYLYRSIGYRVMHTSTLTGEGVDALREAMAGKTSLFSGNSGVGKSSLINCLIPGMELRTAEISTTHDTGMHTTTFSEMFALPGGGAIIDTPGVKGFGTIDFDAAEVGHYFPEMFKASSGCRYGDCTHTHEPGCAVREALEDSTISQSRYASYLSILADSAPDKYRKPF</sequence>
<gene>
    <name evidence="10 13" type="primary">rsgA</name>
    <name evidence="13" type="ORF">C5O25_07620</name>
</gene>
<evidence type="ECO:0000256" key="9">
    <source>
        <dbReference type="ARBA" id="ARBA00023134"/>
    </source>
</evidence>
<dbReference type="RefSeq" id="WP_107036145.1">
    <property type="nucleotide sequence ID" value="NZ_CAONGC010000041.1"/>
</dbReference>
<keyword evidence="1 10" id="KW-0963">Cytoplasm</keyword>
<evidence type="ECO:0000256" key="2">
    <source>
        <dbReference type="ARBA" id="ARBA00022517"/>
    </source>
</evidence>
<dbReference type="EMBL" id="PUBV01000014">
    <property type="protein sequence ID" value="PWB07277.1"/>
    <property type="molecule type" value="Genomic_DNA"/>
</dbReference>
<keyword evidence="4 10" id="KW-0699">rRNA-binding</keyword>
<evidence type="ECO:0000256" key="3">
    <source>
        <dbReference type="ARBA" id="ARBA00022723"/>
    </source>
</evidence>
<dbReference type="GO" id="GO:0042274">
    <property type="term" value="P:ribosomal small subunit biogenesis"/>
    <property type="evidence" value="ECO:0007669"/>
    <property type="project" value="UniProtKB-UniRule"/>
</dbReference>
<dbReference type="GO" id="GO:0005737">
    <property type="term" value="C:cytoplasm"/>
    <property type="evidence" value="ECO:0007669"/>
    <property type="project" value="UniProtKB-SubCell"/>
</dbReference>
<evidence type="ECO:0000256" key="7">
    <source>
        <dbReference type="ARBA" id="ARBA00022833"/>
    </source>
</evidence>
<evidence type="ECO:0000256" key="6">
    <source>
        <dbReference type="ARBA" id="ARBA00022801"/>
    </source>
</evidence>
<dbReference type="EC" id="3.6.1.-" evidence="10"/>
<evidence type="ECO:0000256" key="10">
    <source>
        <dbReference type="HAMAP-Rule" id="MF_01820"/>
    </source>
</evidence>
<dbReference type="InterPro" id="IPR004881">
    <property type="entry name" value="Ribosome_biogen_GTPase_RsgA"/>
</dbReference>
<dbReference type="InterPro" id="IPR030378">
    <property type="entry name" value="G_CP_dom"/>
</dbReference>
<protein>
    <recommendedName>
        <fullName evidence="10">Small ribosomal subunit biogenesis GTPase RsgA</fullName>
        <ecNumber evidence="10">3.6.1.-</ecNumber>
    </recommendedName>
</protein>
<dbReference type="SUPFAM" id="SSF50249">
    <property type="entry name" value="Nucleic acid-binding proteins"/>
    <property type="match status" value="1"/>
</dbReference>
<keyword evidence="5 10" id="KW-0547">Nucleotide-binding</keyword>
<comment type="subcellular location">
    <subcellularLocation>
        <location evidence="10">Cytoplasm</location>
    </subcellularLocation>
</comment>
<feature type="domain" description="EngC GTPase" evidence="11">
    <location>
        <begin position="86"/>
        <end position="238"/>
    </location>
</feature>
<dbReference type="GO" id="GO:0046872">
    <property type="term" value="F:metal ion binding"/>
    <property type="evidence" value="ECO:0007669"/>
    <property type="project" value="UniProtKB-KW"/>
</dbReference>
<dbReference type="SUPFAM" id="SSF52540">
    <property type="entry name" value="P-loop containing nucleoside triphosphate hydrolases"/>
    <property type="match status" value="1"/>
</dbReference>
<keyword evidence="14" id="KW-1185">Reference proteome</keyword>
<dbReference type="NCBIfam" id="TIGR00157">
    <property type="entry name" value="ribosome small subunit-dependent GTPase A"/>
    <property type="match status" value="1"/>
</dbReference>
<dbReference type="PANTHER" id="PTHR32120:SF11">
    <property type="entry name" value="SMALL RIBOSOMAL SUBUNIT BIOGENESIS GTPASE RSGA 1, MITOCHONDRIAL-RELATED"/>
    <property type="match status" value="1"/>
</dbReference>
<evidence type="ECO:0000256" key="4">
    <source>
        <dbReference type="ARBA" id="ARBA00022730"/>
    </source>
</evidence>
<accession>A0A2V1ITV0</accession>
<dbReference type="Pfam" id="PF03193">
    <property type="entry name" value="RsgA_GTPase"/>
    <property type="match status" value="1"/>
</dbReference>
<feature type="binding site" evidence="10">
    <location>
        <position position="264"/>
    </location>
    <ligand>
        <name>Zn(2+)</name>
        <dbReference type="ChEBI" id="CHEBI:29105"/>
    </ligand>
</feature>
<feature type="binding site" evidence="10">
    <location>
        <position position="269"/>
    </location>
    <ligand>
        <name>Zn(2+)</name>
        <dbReference type="ChEBI" id="CHEBI:29105"/>
    </ligand>
</feature>
<dbReference type="Proteomes" id="UP000244925">
    <property type="component" value="Unassembled WGS sequence"/>
</dbReference>
<name>A0A2V1ITV0_9BACT</name>
<keyword evidence="3 10" id="KW-0479">Metal-binding</keyword>
<evidence type="ECO:0000313" key="14">
    <source>
        <dbReference type="Proteomes" id="UP000244925"/>
    </source>
</evidence>
<organism evidence="13 14">
    <name type="scientific">Paramuribaculum intestinale</name>
    <dbReference type="NCBI Taxonomy" id="2094151"/>
    <lineage>
        <taxon>Bacteria</taxon>
        <taxon>Pseudomonadati</taxon>
        <taxon>Bacteroidota</taxon>
        <taxon>Bacteroidia</taxon>
        <taxon>Bacteroidales</taxon>
        <taxon>Muribaculaceae</taxon>
        <taxon>Paramuribaculum</taxon>
    </lineage>
</organism>
<keyword evidence="2 10" id="KW-0690">Ribosome biogenesis</keyword>
<feature type="binding site" evidence="10">
    <location>
        <begin position="126"/>
        <end position="129"/>
    </location>
    <ligand>
        <name>GTP</name>
        <dbReference type="ChEBI" id="CHEBI:37565"/>
    </ligand>
</feature>
<dbReference type="GO" id="GO:0003924">
    <property type="term" value="F:GTPase activity"/>
    <property type="evidence" value="ECO:0007669"/>
    <property type="project" value="UniProtKB-UniRule"/>
</dbReference>
<dbReference type="Gene3D" id="1.10.40.50">
    <property type="entry name" value="Probable gtpase engc, domain 3"/>
    <property type="match status" value="1"/>
</dbReference>
<dbReference type="CDD" id="cd04466">
    <property type="entry name" value="S1_YloQ_GTPase"/>
    <property type="match status" value="1"/>
</dbReference>
<feature type="binding site" evidence="10">
    <location>
        <begin position="182"/>
        <end position="190"/>
    </location>
    <ligand>
        <name>GTP</name>
        <dbReference type="ChEBI" id="CHEBI:37565"/>
    </ligand>
</feature>
<comment type="cofactor">
    <cofactor evidence="10">
        <name>Zn(2+)</name>
        <dbReference type="ChEBI" id="CHEBI:29105"/>
    </cofactor>
    <text evidence="10">Binds 1 zinc ion per subunit.</text>
</comment>
<dbReference type="InterPro" id="IPR010914">
    <property type="entry name" value="RsgA_GTPase_dom"/>
</dbReference>
<dbReference type="Pfam" id="PF16745">
    <property type="entry name" value="RsgA_N"/>
    <property type="match status" value="1"/>
</dbReference>
<feature type="binding site" evidence="10">
    <location>
        <position position="271"/>
    </location>
    <ligand>
        <name>Zn(2+)</name>
        <dbReference type="ChEBI" id="CHEBI:29105"/>
    </ligand>
</feature>
<dbReference type="Gene3D" id="2.40.50.140">
    <property type="entry name" value="Nucleic acid-binding proteins"/>
    <property type="match status" value="1"/>
</dbReference>
<evidence type="ECO:0000259" key="12">
    <source>
        <dbReference type="PROSITE" id="PS51721"/>
    </source>
</evidence>
<evidence type="ECO:0000313" key="13">
    <source>
        <dbReference type="EMBL" id="PWB07277.1"/>
    </source>
</evidence>
<dbReference type="PANTHER" id="PTHR32120">
    <property type="entry name" value="SMALL RIBOSOMAL SUBUNIT BIOGENESIS GTPASE RSGA"/>
    <property type="match status" value="1"/>
</dbReference>
<feature type="domain" description="CP-type G" evidence="12">
    <location>
        <begin position="77"/>
        <end position="240"/>
    </location>
</feature>
<dbReference type="GO" id="GO:0005525">
    <property type="term" value="F:GTP binding"/>
    <property type="evidence" value="ECO:0007669"/>
    <property type="project" value="UniProtKB-UniRule"/>
</dbReference>
<evidence type="ECO:0000256" key="8">
    <source>
        <dbReference type="ARBA" id="ARBA00022884"/>
    </source>
</evidence>
<dbReference type="GO" id="GO:0019843">
    <property type="term" value="F:rRNA binding"/>
    <property type="evidence" value="ECO:0007669"/>
    <property type="project" value="UniProtKB-KW"/>
</dbReference>
<dbReference type="InterPro" id="IPR031944">
    <property type="entry name" value="RsgA_N"/>
</dbReference>
<dbReference type="InterPro" id="IPR027417">
    <property type="entry name" value="P-loop_NTPase"/>
</dbReference>
<evidence type="ECO:0000256" key="5">
    <source>
        <dbReference type="ARBA" id="ARBA00022741"/>
    </source>
</evidence>
<dbReference type="GeneID" id="93423510"/>
<comment type="subunit">
    <text evidence="10">Monomer. Associates with 30S ribosomal subunit, binds 16S rRNA.</text>
</comment>
<dbReference type="PROSITE" id="PS50936">
    <property type="entry name" value="ENGC_GTPASE"/>
    <property type="match status" value="1"/>
</dbReference>
<keyword evidence="6 10" id="KW-0378">Hydrolase</keyword>
<comment type="similarity">
    <text evidence="10">Belongs to the TRAFAC class YlqF/YawG GTPase family. RsgA subfamily.</text>
</comment>
<dbReference type="AlphaFoldDB" id="A0A2V1ITV0"/>
<evidence type="ECO:0000259" key="11">
    <source>
        <dbReference type="PROSITE" id="PS50936"/>
    </source>
</evidence>
<keyword evidence="9 10" id="KW-0342">GTP-binding</keyword>
<dbReference type="CDD" id="cd01854">
    <property type="entry name" value="YjeQ_EngC"/>
    <property type="match status" value="1"/>
</dbReference>
<dbReference type="HAMAP" id="MF_01820">
    <property type="entry name" value="GTPase_RsgA"/>
    <property type="match status" value="1"/>
</dbReference>
<comment type="function">
    <text evidence="10">One of several proteins that assist in the late maturation steps of the functional core of the 30S ribosomal subunit. Helps release RbfA from mature subunits. May play a role in the assembly of ribosomal proteins into the subunit. Circularly permuted GTPase that catalyzes slow GTP hydrolysis, GTPase activity is stimulated by the 30S ribosomal subunit.</text>
</comment>
<dbReference type="InterPro" id="IPR012340">
    <property type="entry name" value="NA-bd_OB-fold"/>
</dbReference>
<feature type="binding site" evidence="10">
    <location>
        <position position="277"/>
    </location>
    <ligand>
        <name>Zn(2+)</name>
        <dbReference type="ChEBI" id="CHEBI:29105"/>
    </ligand>
</feature>
<evidence type="ECO:0000256" key="1">
    <source>
        <dbReference type="ARBA" id="ARBA00022490"/>
    </source>
</evidence>
<comment type="caution">
    <text evidence="13">The sequence shown here is derived from an EMBL/GenBank/DDBJ whole genome shotgun (WGS) entry which is preliminary data.</text>
</comment>
<dbReference type="PROSITE" id="PS51721">
    <property type="entry name" value="G_CP"/>
    <property type="match status" value="1"/>
</dbReference>
<keyword evidence="8 10" id="KW-0694">RNA-binding</keyword>